<dbReference type="RefSeq" id="WP_138730914.1">
    <property type="nucleotide sequence ID" value="NZ_SRMP02000019.1"/>
</dbReference>
<evidence type="ECO:0000313" key="7">
    <source>
        <dbReference type="EMBL" id="MFN0292074.1"/>
    </source>
</evidence>
<accession>A0ABW9JI40</accession>
<dbReference type="InterPro" id="IPR036373">
    <property type="entry name" value="Ribosomal_bL17_sf"/>
</dbReference>
<dbReference type="PANTHER" id="PTHR14413:SF16">
    <property type="entry name" value="LARGE RIBOSOMAL SUBUNIT PROTEIN BL17M"/>
    <property type="match status" value="1"/>
</dbReference>
<feature type="compositionally biased region" description="Basic and acidic residues" evidence="6">
    <location>
        <begin position="142"/>
        <end position="165"/>
    </location>
</feature>
<keyword evidence="8" id="KW-1185">Reference proteome</keyword>
<reference evidence="7 8" key="1">
    <citation type="submission" date="2024-12" db="EMBL/GenBank/DDBJ databases">
        <authorList>
            <person name="Hu S."/>
        </authorList>
    </citation>
    <scope>NUCLEOTIDE SEQUENCE [LARGE SCALE GENOMIC DNA]</scope>
    <source>
        <strain evidence="7 8">P-25</strain>
    </source>
</reference>
<organism evidence="7 8">
    <name type="scientific">Pedobacter helvus</name>
    <dbReference type="NCBI Taxonomy" id="2563444"/>
    <lineage>
        <taxon>Bacteria</taxon>
        <taxon>Pseudomonadati</taxon>
        <taxon>Bacteroidota</taxon>
        <taxon>Sphingobacteriia</taxon>
        <taxon>Sphingobacteriales</taxon>
        <taxon>Sphingobacteriaceae</taxon>
        <taxon>Pedobacter</taxon>
    </lineage>
</organism>
<keyword evidence="3 4" id="KW-0687">Ribonucleoprotein</keyword>
<evidence type="ECO:0000256" key="2">
    <source>
        <dbReference type="ARBA" id="ARBA00022980"/>
    </source>
</evidence>
<dbReference type="Gene3D" id="3.90.1030.10">
    <property type="entry name" value="Ribosomal protein L17"/>
    <property type="match status" value="1"/>
</dbReference>
<evidence type="ECO:0000313" key="8">
    <source>
        <dbReference type="Proteomes" id="UP001517367"/>
    </source>
</evidence>
<feature type="compositionally biased region" description="Acidic residues" evidence="6">
    <location>
        <begin position="180"/>
        <end position="189"/>
    </location>
</feature>
<name>A0ABW9JI40_9SPHI</name>
<dbReference type="PROSITE" id="PS01167">
    <property type="entry name" value="RIBOSOMAL_L17"/>
    <property type="match status" value="1"/>
</dbReference>
<proteinExistence type="inferred from homology"/>
<keyword evidence="2 4" id="KW-0689">Ribosomal protein</keyword>
<dbReference type="PANTHER" id="PTHR14413">
    <property type="entry name" value="RIBOSOMAL PROTEIN L17"/>
    <property type="match status" value="1"/>
</dbReference>
<comment type="caution">
    <text evidence="7">The sequence shown here is derived from an EMBL/GenBank/DDBJ whole genome shotgun (WGS) entry which is preliminary data.</text>
</comment>
<dbReference type="EMBL" id="SRMP02000019">
    <property type="protein sequence ID" value="MFN0292074.1"/>
    <property type="molecule type" value="Genomic_DNA"/>
</dbReference>
<dbReference type="Pfam" id="PF01196">
    <property type="entry name" value="Ribosomal_L17"/>
    <property type="match status" value="1"/>
</dbReference>
<dbReference type="InterPro" id="IPR000456">
    <property type="entry name" value="Ribosomal_bL17"/>
</dbReference>
<sequence>MRHGKKHNHLGRTTSHRKAMLANMASSLITHKRITTTLAKAKALRVYVEPIITKSKNDTTHSRRTVFAYLQNKEVVTELFRDVAAKVANRPGGYTRIIKLNNRLGDNAEMALIELVDYNEVYGKDAAAAEKKTTRRGRSKAKKADAPAAEVKEEAAPVAEAKEEVEAAPAAEETAPEAPAADDAEEQKA</sequence>
<evidence type="ECO:0000256" key="3">
    <source>
        <dbReference type="ARBA" id="ARBA00023274"/>
    </source>
</evidence>
<comment type="similarity">
    <text evidence="1 4 5">Belongs to the bacterial ribosomal protein bL17 family.</text>
</comment>
<evidence type="ECO:0000256" key="5">
    <source>
        <dbReference type="RuleBase" id="RU000660"/>
    </source>
</evidence>
<evidence type="ECO:0000256" key="6">
    <source>
        <dbReference type="SAM" id="MobiDB-lite"/>
    </source>
</evidence>
<comment type="subunit">
    <text evidence="4">Part of the 50S ribosomal subunit. Contacts protein L32.</text>
</comment>
<evidence type="ECO:0000256" key="4">
    <source>
        <dbReference type="HAMAP-Rule" id="MF_01368"/>
    </source>
</evidence>
<dbReference type="SUPFAM" id="SSF64263">
    <property type="entry name" value="Prokaryotic ribosomal protein L17"/>
    <property type="match status" value="1"/>
</dbReference>
<dbReference type="Proteomes" id="UP001517367">
    <property type="component" value="Unassembled WGS sequence"/>
</dbReference>
<protein>
    <recommendedName>
        <fullName evidence="4">Large ribosomal subunit protein bL17</fullName>
    </recommendedName>
</protein>
<gene>
    <name evidence="4 7" type="primary">rplQ</name>
    <name evidence="7" type="ORF">E5L68_011770</name>
</gene>
<dbReference type="InterPro" id="IPR047859">
    <property type="entry name" value="Ribosomal_bL17_CS"/>
</dbReference>
<dbReference type="GO" id="GO:0005840">
    <property type="term" value="C:ribosome"/>
    <property type="evidence" value="ECO:0007669"/>
    <property type="project" value="UniProtKB-KW"/>
</dbReference>
<feature type="region of interest" description="Disordered" evidence="6">
    <location>
        <begin position="129"/>
        <end position="189"/>
    </location>
</feature>
<evidence type="ECO:0000256" key="1">
    <source>
        <dbReference type="ARBA" id="ARBA00008777"/>
    </source>
</evidence>
<feature type="compositionally biased region" description="Low complexity" evidence="6">
    <location>
        <begin position="167"/>
        <end position="179"/>
    </location>
</feature>
<dbReference type="NCBIfam" id="TIGR00059">
    <property type="entry name" value="L17"/>
    <property type="match status" value="1"/>
</dbReference>
<dbReference type="HAMAP" id="MF_01368">
    <property type="entry name" value="Ribosomal_bL17"/>
    <property type="match status" value="1"/>
</dbReference>